<keyword evidence="3" id="KW-1185">Reference proteome</keyword>
<proteinExistence type="inferred from homology"/>
<gene>
    <name evidence="4" type="primary">LOC106474156</name>
</gene>
<dbReference type="InterPro" id="IPR036398">
    <property type="entry name" value="CA_dom_sf"/>
</dbReference>
<dbReference type="InterPro" id="IPR023561">
    <property type="entry name" value="Carbonic_anhydrase_a-class"/>
</dbReference>
<dbReference type="PROSITE" id="PS51144">
    <property type="entry name" value="ALPHA_CA_2"/>
    <property type="match status" value="1"/>
</dbReference>
<evidence type="ECO:0000313" key="3">
    <source>
        <dbReference type="Proteomes" id="UP000694941"/>
    </source>
</evidence>
<reference evidence="4" key="1">
    <citation type="submission" date="2025-08" db="UniProtKB">
        <authorList>
            <consortium name="RefSeq"/>
        </authorList>
    </citation>
    <scope>IDENTIFICATION</scope>
    <source>
        <tissue evidence="4">Muscle</tissue>
    </source>
</reference>
<accession>A0ABM1BX08</accession>
<organism evidence="3 4">
    <name type="scientific">Limulus polyphemus</name>
    <name type="common">Atlantic horseshoe crab</name>
    <dbReference type="NCBI Taxonomy" id="6850"/>
    <lineage>
        <taxon>Eukaryota</taxon>
        <taxon>Metazoa</taxon>
        <taxon>Ecdysozoa</taxon>
        <taxon>Arthropoda</taxon>
        <taxon>Chelicerata</taxon>
        <taxon>Merostomata</taxon>
        <taxon>Xiphosura</taxon>
        <taxon>Limulidae</taxon>
        <taxon>Limulus</taxon>
    </lineage>
</organism>
<dbReference type="SUPFAM" id="SSF51069">
    <property type="entry name" value="Carbonic anhydrase"/>
    <property type="match status" value="1"/>
</dbReference>
<dbReference type="PANTHER" id="PTHR18952:SF208">
    <property type="entry name" value="CARBONIC ANHYDRASE XA-RELATED"/>
    <property type="match status" value="1"/>
</dbReference>
<evidence type="ECO:0000313" key="4">
    <source>
        <dbReference type="RefSeq" id="XP_013790300.2"/>
    </source>
</evidence>
<feature type="domain" description="Alpha-carbonic anhydrase" evidence="2">
    <location>
        <begin position="1"/>
        <end position="140"/>
    </location>
</feature>
<dbReference type="PANTHER" id="PTHR18952">
    <property type="entry name" value="CARBONIC ANHYDRASE"/>
    <property type="match status" value="1"/>
</dbReference>
<name>A0ABM1BX08_LIMPO</name>
<protein>
    <submittedName>
        <fullName evidence="4">Carbonic anhydrase-like protein 2</fullName>
    </submittedName>
</protein>
<comment type="similarity">
    <text evidence="1">Belongs to the alpha-carbonic anhydrase family.</text>
</comment>
<dbReference type="SMART" id="SM01057">
    <property type="entry name" value="Carb_anhydrase"/>
    <property type="match status" value="1"/>
</dbReference>
<dbReference type="RefSeq" id="XP_013790300.2">
    <property type="nucleotide sequence ID" value="XM_013934846.2"/>
</dbReference>
<dbReference type="Pfam" id="PF00194">
    <property type="entry name" value="Carb_anhydrase"/>
    <property type="match status" value="1"/>
</dbReference>
<dbReference type="Gene3D" id="3.10.200.10">
    <property type="entry name" value="Alpha carbonic anhydrase"/>
    <property type="match status" value="1"/>
</dbReference>
<evidence type="ECO:0000256" key="1">
    <source>
        <dbReference type="ARBA" id="ARBA00010718"/>
    </source>
</evidence>
<evidence type="ECO:0000259" key="2">
    <source>
        <dbReference type="PROSITE" id="PS51144"/>
    </source>
</evidence>
<dbReference type="GeneID" id="106474156"/>
<dbReference type="Proteomes" id="UP000694941">
    <property type="component" value="Unplaced"/>
</dbReference>
<sequence length="140" mass="15504">MGRRQSPVDIDPSTLLFDPHLRPIHVEKSRINGIITNTGHGIVFKTNSSGKATAVHINNGPLSYKYRVNEVHLHFGSSEKAGSEHTVAGQTFPAEVQILGFNSDLYENISEAVTKSQGIIGIALLVQVRNIYTFHKNRER</sequence>
<dbReference type="InterPro" id="IPR001148">
    <property type="entry name" value="CA_dom"/>
</dbReference>
<feature type="non-terminal residue" evidence="4">
    <location>
        <position position="140"/>
    </location>
</feature>